<dbReference type="SMART" id="SM00248">
    <property type="entry name" value="ANK"/>
    <property type="match status" value="12"/>
</dbReference>
<feature type="repeat" description="ANK" evidence="3">
    <location>
        <begin position="822"/>
        <end position="850"/>
    </location>
</feature>
<keyword evidence="5" id="KW-1185">Reference proteome</keyword>
<organism evidence="4 5">
    <name type="scientific">Symbiodinium natans</name>
    <dbReference type="NCBI Taxonomy" id="878477"/>
    <lineage>
        <taxon>Eukaryota</taxon>
        <taxon>Sar</taxon>
        <taxon>Alveolata</taxon>
        <taxon>Dinophyceae</taxon>
        <taxon>Suessiales</taxon>
        <taxon>Symbiodiniaceae</taxon>
        <taxon>Symbiodinium</taxon>
    </lineage>
</organism>
<dbReference type="SUPFAM" id="SSF48403">
    <property type="entry name" value="Ankyrin repeat"/>
    <property type="match status" value="2"/>
</dbReference>
<sequence>MWTACSGYIGKPPADIDPSIPSSDSSALRMQFPMWLMPGKILATLQPPLLPHEELLQEGKLVRWEPGHPNTVVFISHEWIGSHHPDPAFKQFRVLQQALQNLMAGAVTIRKDTISEFLNIPLATLSESMQRRCLDWDFWYDFISCPQLGVSGDPGASIEEKSASKRGLAAAIASIPAYCEKADLTVVLAPSVLHSDVHQVLSTSSWSSRGWCRAERTATVFSSASSASKKVLLVVSGPTQISISGGPEWISAWPGEGKFTIEQDRRVLQDLTGELLATKCENLLRSGQSQWRFYQALLPRARGRADFEREGLDHFLQRYSIPDSHCVVHGMTPLMLASLEGNISVMRELLESKADVDELIAWRLPEGHIQGKSVTALLLAASLSSKEAVATLLDARASLDLPSGVSGSGIVVQAAYFGNSDVLATLIERRGDMDCPTFLGGNALLAAAGSPSVDSTRILLEHRANPNYMNYIGATPVAFNCIFNTDAEHAQLLLDARADPNQRGVVKSCLWAGLSWACQKKVQLGSATMIHWNIAVSNGGTPLHVAALNGSLQIALLLLDRDADLDATWGDKECLWLQTVRLEPAYGVLFLGTRNGKGAVTIRKDTVSEFLNIPLATLSESMQRRCLDWDFWYDFISCPQLGVSGGLGASIEEKSASKRGLAAAIASIPAYCEKADLTVVLAPSVLHSDVHQVLSTSSWSSRGWCRAERTATVFSSASSASKKVLLVVSGPTQISISGGPEWISAWPGQGKFTIEHDRTVLQDLTGELLATKCENLLRSGQSQWRFYQALLPKARGRADFEREGLDHFLRRYRIPDSHCVVHGMTPLMLASLEGNISVMRELLESKADVDELIAWRLPEGHIQGKSVTALLLAASLSSKEAVATLLDARASLDLPSGVSGSGIVVQAAYFGNSDVLATLIERRGDMDCPTFLGGNALLAAAGSPSVDSTRILLEHRANPNYMNYIGATPVAFNCIFNTDAEHAQLLLDARADPNQRGVVKSCLWAGLSWACQKKVQLGSATMIHWNIAVSNGGTPLHVAALNGSLQIALLLLDRDADLDATWGDKECLWLQAAYKLQPFRDQGLGFRV</sequence>
<dbReference type="EMBL" id="CAJNDS010002352">
    <property type="protein sequence ID" value="CAE7445592.1"/>
    <property type="molecule type" value="Genomic_DNA"/>
</dbReference>
<evidence type="ECO:0000313" key="5">
    <source>
        <dbReference type="Proteomes" id="UP000604046"/>
    </source>
</evidence>
<evidence type="ECO:0000313" key="4">
    <source>
        <dbReference type="EMBL" id="CAE7445592.1"/>
    </source>
</evidence>
<keyword evidence="2 3" id="KW-0040">ANK repeat</keyword>
<dbReference type="PROSITE" id="PS50088">
    <property type="entry name" value="ANK_REPEAT"/>
    <property type="match status" value="4"/>
</dbReference>
<dbReference type="PANTHER" id="PTHR24198:SF165">
    <property type="entry name" value="ANKYRIN REPEAT-CONTAINING PROTEIN-RELATED"/>
    <property type="match status" value="1"/>
</dbReference>
<dbReference type="Proteomes" id="UP000604046">
    <property type="component" value="Unassembled WGS sequence"/>
</dbReference>
<gene>
    <name evidence="4" type="primary">ANK2</name>
    <name evidence="4" type="ORF">SNAT2548_LOCUS24265</name>
</gene>
<dbReference type="Pfam" id="PF00023">
    <property type="entry name" value="Ank"/>
    <property type="match status" value="4"/>
</dbReference>
<protein>
    <submittedName>
        <fullName evidence="4">ANK2 protein</fullName>
    </submittedName>
</protein>
<name>A0A812RPH6_9DINO</name>
<feature type="repeat" description="ANK" evidence="3">
    <location>
        <begin position="538"/>
        <end position="567"/>
    </location>
</feature>
<comment type="caution">
    <text evidence="4">The sequence shown here is derived from an EMBL/GenBank/DDBJ whole genome shotgun (WGS) entry which is preliminary data.</text>
</comment>
<evidence type="ECO:0000256" key="1">
    <source>
        <dbReference type="ARBA" id="ARBA00022737"/>
    </source>
</evidence>
<dbReference type="PROSITE" id="PS50297">
    <property type="entry name" value="ANK_REP_REGION"/>
    <property type="match status" value="4"/>
</dbReference>
<dbReference type="AlphaFoldDB" id="A0A812RPH6"/>
<dbReference type="Pfam" id="PF12796">
    <property type="entry name" value="Ank_2"/>
    <property type="match status" value="2"/>
</dbReference>
<evidence type="ECO:0000256" key="2">
    <source>
        <dbReference type="ARBA" id="ARBA00023043"/>
    </source>
</evidence>
<dbReference type="InterPro" id="IPR036770">
    <property type="entry name" value="Ankyrin_rpt-contain_sf"/>
</dbReference>
<dbReference type="Gene3D" id="1.25.40.20">
    <property type="entry name" value="Ankyrin repeat-containing domain"/>
    <property type="match status" value="4"/>
</dbReference>
<dbReference type="OrthoDB" id="426213at2759"/>
<dbReference type="InterPro" id="IPR002110">
    <property type="entry name" value="Ankyrin_rpt"/>
</dbReference>
<feature type="repeat" description="ANK" evidence="3">
    <location>
        <begin position="1031"/>
        <end position="1060"/>
    </location>
</feature>
<reference evidence="4" key="1">
    <citation type="submission" date="2021-02" db="EMBL/GenBank/DDBJ databases">
        <authorList>
            <person name="Dougan E. K."/>
            <person name="Rhodes N."/>
            <person name="Thang M."/>
            <person name="Chan C."/>
        </authorList>
    </citation>
    <scope>NUCLEOTIDE SEQUENCE</scope>
</reference>
<accession>A0A812RPH6</accession>
<proteinExistence type="predicted"/>
<feature type="repeat" description="ANK" evidence="3">
    <location>
        <begin position="329"/>
        <end position="357"/>
    </location>
</feature>
<evidence type="ECO:0000256" key="3">
    <source>
        <dbReference type="PROSITE-ProRule" id="PRU00023"/>
    </source>
</evidence>
<keyword evidence="1" id="KW-0677">Repeat</keyword>
<dbReference type="PANTHER" id="PTHR24198">
    <property type="entry name" value="ANKYRIN REPEAT AND PROTEIN KINASE DOMAIN-CONTAINING PROTEIN"/>
    <property type="match status" value="1"/>
</dbReference>